<evidence type="ECO:0000256" key="2">
    <source>
        <dbReference type="ARBA" id="ARBA00008991"/>
    </source>
</evidence>
<feature type="region of interest" description="Disordered" evidence="10">
    <location>
        <begin position="539"/>
        <end position="566"/>
    </location>
</feature>
<reference evidence="13 14" key="1">
    <citation type="submission" date="2019-09" db="EMBL/GenBank/DDBJ databases">
        <title>Bird 10,000 Genomes (B10K) Project - Family phase.</title>
        <authorList>
            <person name="Zhang G."/>
        </authorList>
    </citation>
    <scope>NUCLEOTIDE SEQUENCE [LARGE SCALE GENOMIC DNA]</scope>
    <source>
        <strain evidence="13">B10K-DU-001-44</strain>
        <tissue evidence="13">Muscle</tissue>
    </source>
</reference>
<feature type="transmembrane region" description="Helical" evidence="11">
    <location>
        <begin position="307"/>
        <end position="326"/>
    </location>
</feature>
<feature type="transmembrane region" description="Helical" evidence="11">
    <location>
        <begin position="346"/>
        <end position="366"/>
    </location>
</feature>
<dbReference type="PROSITE" id="PS50259">
    <property type="entry name" value="G_PROTEIN_RECEP_F3_4"/>
    <property type="match status" value="1"/>
</dbReference>
<evidence type="ECO:0000256" key="1">
    <source>
        <dbReference type="ARBA" id="ARBA00004141"/>
    </source>
</evidence>
<keyword evidence="4 11" id="KW-1133">Transmembrane helix</keyword>
<dbReference type="Pfam" id="PF00003">
    <property type="entry name" value="7tm_3"/>
    <property type="match status" value="1"/>
</dbReference>
<dbReference type="PANTHER" id="PTHR10519:SF77">
    <property type="entry name" value="GAMMA-AMINOBUTYRIC ACID TYPE B RECEPTOR SUBUNIT 1"/>
    <property type="match status" value="1"/>
</dbReference>
<feature type="region of interest" description="Disordered" evidence="10">
    <location>
        <begin position="586"/>
        <end position="625"/>
    </location>
</feature>
<dbReference type="InterPro" id="IPR000337">
    <property type="entry name" value="GPCR_3"/>
</dbReference>
<feature type="domain" description="G-protein coupled receptors family 3 profile" evidence="12">
    <location>
        <begin position="277"/>
        <end position="550"/>
    </location>
</feature>
<dbReference type="EMBL" id="VXAT01009104">
    <property type="protein sequence ID" value="NXL04917.1"/>
    <property type="molecule type" value="Genomic_DNA"/>
</dbReference>
<keyword evidence="5" id="KW-0297">G-protein coupled receptor</keyword>
<evidence type="ECO:0000256" key="5">
    <source>
        <dbReference type="ARBA" id="ARBA00023040"/>
    </source>
</evidence>
<evidence type="ECO:0000256" key="4">
    <source>
        <dbReference type="ARBA" id="ARBA00022989"/>
    </source>
</evidence>
<feature type="transmembrane region" description="Helical" evidence="11">
    <location>
        <begin position="387"/>
        <end position="410"/>
    </location>
</feature>
<dbReference type="Gene3D" id="3.40.50.2300">
    <property type="match status" value="2"/>
</dbReference>
<keyword evidence="3 11" id="KW-0812">Transmembrane</keyword>
<dbReference type="InterPro" id="IPR002456">
    <property type="entry name" value="GPCR_3_GABA_rcpt_B1"/>
</dbReference>
<evidence type="ECO:0000256" key="7">
    <source>
        <dbReference type="ARBA" id="ARBA00023170"/>
    </source>
</evidence>
<dbReference type="FunFam" id="3.40.50.2300:FF:000056">
    <property type="entry name" value="Gamma-aminobutyric acid type B receptor subunit 1"/>
    <property type="match status" value="1"/>
</dbReference>
<dbReference type="PANTHER" id="PTHR10519">
    <property type="entry name" value="GABA-B RECEPTOR"/>
    <property type="match status" value="1"/>
</dbReference>
<feature type="non-terminal residue" evidence="13">
    <location>
        <position position="661"/>
    </location>
</feature>
<evidence type="ECO:0000256" key="3">
    <source>
        <dbReference type="ARBA" id="ARBA00022692"/>
    </source>
</evidence>
<dbReference type="GO" id="GO:0038039">
    <property type="term" value="C:G protein-coupled receptor heterodimeric complex"/>
    <property type="evidence" value="ECO:0007669"/>
    <property type="project" value="TreeGrafter"/>
</dbReference>
<dbReference type="SUPFAM" id="SSF53822">
    <property type="entry name" value="Periplasmic binding protein-like I"/>
    <property type="match status" value="1"/>
</dbReference>
<feature type="non-terminal residue" evidence="13">
    <location>
        <position position="1"/>
    </location>
</feature>
<proteinExistence type="inferred from homology"/>
<keyword evidence="9" id="KW-0807">Transducer</keyword>
<dbReference type="GO" id="GO:0004965">
    <property type="term" value="F:G protein-coupled GABA receptor activity"/>
    <property type="evidence" value="ECO:0007669"/>
    <property type="project" value="InterPro"/>
</dbReference>
<keyword evidence="8" id="KW-0325">Glycoprotein</keyword>
<dbReference type="InterPro" id="IPR028082">
    <property type="entry name" value="Peripla_BP_I"/>
</dbReference>
<dbReference type="CDD" id="cd06366">
    <property type="entry name" value="PBP1_GABAb_receptor"/>
    <property type="match status" value="1"/>
</dbReference>
<dbReference type="AlphaFoldDB" id="A0A7L0PG22"/>
<gene>
    <name evidence="13" type="primary">Gabbr1</name>
    <name evidence="13" type="ORF">MESCAY_R15034</name>
</gene>
<protein>
    <submittedName>
        <fullName evidence="13">GABR1 protein</fullName>
    </submittedName>
</protein>
<dbReference type="InterPro" id="IPR001828">
    <property type="entry name" value="ANF_lig-bd_rcpt"/>
</dbReference>
<comment type="caution">
    <text evidence="13">The sequence shown here is derived from an EMBL/GenBank/DDBJ whole genome shotgun (WGS) entry which is preliminary data.</text>
</comment>
<dbReference type="CDD" id="cd15291">
    <property type="entry name" value="7tmC_GABA-B-R1"/>
    <property type="match status" value="1"/>
</dbReference>
<comment type="subcellular location">
    <subcellularLocation>
        <location evidence="1">Membrane</location>
        <topology evidence="1">Multi-pass membrane protein</topology>
    </subcellularLocation>
</comment>
<dbReference type="InterPro" id="IPR002455">
    <property type="entry name" value="GPCR3_GABA-B"/>
</dbReference>
<dbReference type="InterPro" id="IPR017978">
    <property type="entry name" value="GPCR_3_C"/>
</dbReference>
<feature type="transmembrane region" description="Helical" evidence="11">
    <location>
        <begin position="506"/>
        <end position="528"/>
    </location>
</feature>
<comment type="similarity">
    <text evidence="2">Belongs to the G-protein coupled receptor 3 family. GABA-B receptor subfamily.</text>
</comment>
<sequence>TLDDLDQRVKEAGLEITFRQSFFSDPAAPVRNLKRQDARIIVGLFYETEARKVFCEVYKEKLYGKKYVWFLIGWYADNWFRIKDPAINCTEAEMAEAVEGHVTTEIVMLNPENTRSISNMTSQEFIEKLQKRLGKNPEETGGFQEAPLAYDAIWALALALNKTSAELVKKGLRLEDFNYNNKNITDEIYRALNSSAFEGVSGHVVFDASGSRMAWTLIEQLQGGVYKKIGYYDSTKDNLSWYNNDKWIGGAPPADYTKVITTFRFLSQKLFISVSVLASLGILLAIICLAFNIYNGHVRYIQNSQPYLNNMTAVGCTLALAAVFPLGLDGYHIGPGLFPFVCQARLWLLGLGFSLAYGSMFTKIWWVHTVFTKKEEKKEKRKTLEPWKLYATVGLLVGLDVVTLIIWQIVDPLHRTIEVGQRWEGAHGVGVLPRGCSRRWGDAHGIFYGFKGLLLLLGIFLAYETKSVSTEKINDHRAVGMAIYNVAVLCLITAPVTMILSSQQDAAFAFASLAVVFSSYITLVVLFVPKMRRLITRGEWQSEQQDTMKTGSSTNNNEEEKSRLLEKENRELEKIIAEKEERVSELRQQLQDRQQLRSRRRSSNPSHEADNHFSPGLSAAPAPPAPFYQPNLPLVRCLVSEQADKLGRGNCDGSRVHLLYK</sequence>
<keyword evidence="6 11" id="KW-0472">Membrane</keyword>
<evidence type="ECO:0000313" key="14">
    <source>
        <dbReference type="Proteomes" id="UP000574277"/>
    </source>
</evidence>
<accession>A0A7L0PG22</accession>
<feature type="transmembrane region" description="Helical" evidence="11">
    <location>
        <begin position="270"/>
        <end position="295"/>
    </location>
</feature>
<organism evidence="13 14">
    <name type="scientific">Mesembrinibis cayennensis</name>
    <dbReference type="NCBI Taxonomy" id="1118748"/>
    <lineage>
        <taxon>Eukaryota</taxon>
        <taxon>Metazoa</taxon>
        <taxon>Chordata</taxon>
        <taxon>Craniata</taxon>
        <taxon>Vertebrata</taxon>
        <taxon>Euteleostomi</taxon>
        <taxon>Archelosauria</taxon>
        <taxon>Archosauria</taxon>
        <taxon>Dinosauria</taxon>
        <taxon>Saurischia</taxon>
        <taxon>Theropoda</taxon>
        <taxon>Coelurosauria</taxon>
        <taxon>Aves</taxon>
        <taxon>Neognathae</taxon>
        <taxon>Neoaves</taxon>
        <taxon>Aequornithes</taxon>
        <taxon>Pelecaniformes</taxon>
        <taxon>Threskiornithidae</taxon>
        <taxon>Mesembrinibis</taxon>
    </lineage>
</organism>
<dbReference type="PRINTS" id="PR01177">
    <property type="entry name" value="GABAB1RECPTR"/>
</dbReference>
<feature type="compositionally biased region" description="Polar residues" evidence="10">
    <location>
        <begin position="539"/>
        <end position="554"/>
    </location>
</feature>
<keyword evidence="14" id="KW-1185">Reference proteome</keyword>
<dbReference type="PRINTS" id="PR01176">
    <property type="entry name" value="GABABRECEPTR"/>
</dbReference>
<feature type="transmembrane region" description="Helical" evidence="11">
    <location>
        <begin position="445"/>
        <end position="463"/>
    </location>
</feature>
<evidence type="ECO:0000256" key="9">
    <source>
        <dbReference type="ARBA" id="ARBA00023224"/>
    </source>
</evidence>
<dbReference type="PRINTS" id="PR00248">
    <property type="entry name" value="GPCRMGR"/>
</dbReference>
<evidence type="ECO:0000256" key="11">
    <source>
        <dbReference type="SAM" id="Phobius"/>
    </source>
</evidence>
<evidence type="ECO:0000256" key="10">
    <source>
        <dbReference type="SAM" id="MobiDB-lite"/>
    </source>
</evidence>
<dbReference type="Pfam" id="PF01094">
    <property type="entry name" value="ANF_receptor"/>
    <property type="match status" value="1"/>
</dbReference>
<keyword evidence="7" id="KW-0675">Receptor</keyword>
<feature type="transmembrane region" description="Helical" evidence="11">
    <location>
        <begin position="483"/>
        <end position="500"/>
    </location>
</feature>
<evidence type="ECO:0000313" key="13">
    <source>
        <dbReference type="EMBL" id="NXL04917.1"/>
    </source>
</evidence>
<evidence type="ECO:0000256" key="6">
    <source>
        <dbReference type="ARBA" id="ARBA00023136"/>
    </source>
</evidence>
<name>A0A7L0PG22_9AVES</name>
<dbReference type="Proteomes" id="UP000574277">
    <property type="component" value="Unassembled WGS sequence"/>
</dbReference>
<evidence type="ECO:0000256" key="8">
    <source>
        <dbReference type="ARBA" id="ARBA00023180"/>
    </source>
</evidence>
<dbReference type="GO" id="GO:0007214">
    <property type="term" value="P:gamma-aminobutyric acid signaling pathway"/>
    <property type="evidence" value="ECO:0007669"/>
    <property type="project" value="TreeGrafter"/>
</dbReference>
<evidence type="ECO:0000259" key="12">
    <source>
        <dbReference type="PROSITE" id="PS50259"/>
    </source>
</evidence>